<dbReference type="STRING" id="282197.SAMN04488517_10914"/>
<name>A0A0M6XVB2_9RHOB</name>
<proteinExistence type="predicted"/>
<dbReference type="AlphaFoldDB" id="A0A0M6XVB2"/>
<organism evidence="1 2">
    <name type="scientific">Jannaschia rubra</name>
    <dbReference type="NCBI Taxonomy" id="282197"/>
    <lineage>
        <taxon>Bacteria</taxon>
        <taxon>Pseudomonadati</taxon>
        <taxon>Pseudomonadota</taxon>
        <taxon>Alphaproteobacteria</taxon>
        <taxon>Rhodobacterales</taxon>
        <taxon>Roseobacteraceae</taxon>
        <taxon>Jannaschia</taxon>
    </lineage>
</organism>
<dbReference type="Proteomes" id="UP000048908">
    <property type="component" value="Unassembled WGS sequence"/>
</dbReference>
<reference evidence="1 2" key="1">
    <citation type="submission" date="2015-07" db="EMBL/GenBank/DDBJ databases">
        <authorList>
            <person name="Noorani M."/>
        </authorList>
    </citation>
    <scope>NUCLEOTIDE SEQUENCE [LARGE SCALE GENOMIC DNA]</scope>
    <source>
        <strain evidence="1 2">CECT 5088</strain>
    </source>
</reference>
<dbReference type="RefSeq" id="WP_055684040.1">
    <property type="nucleotide sequence ID" value="NZ_CXPG01000024.1"/>
</dbReference>
<gene>
    <name evidence="1" type="ORF">JAN5088_03468</name>
</gene>
<dbReference type="SUPFAM" id="SSF53850">
    <property type="entry name" value="Periplasmic binding protein-like II"/>
    <property type="match status" value="1"/>
</dbReference>
<dbReference type="EMBL" id="CXPG01000024">
    <property type="protein sequence ID" value="CTQ34672.1"/>
    <property type="molecule type" value="Genomic_DNA"/>
</dbReference>
<evidence type="ECO:0000313" key="1">
    <source>
        <dbReference type="EMBL" id="CTQ34672.1"/>
    </source>
</evidence>
<dbReference type="Gene3D" id="3.40.190.10">
    <property type="entry name" value="Periplasmic binding protein-like II"/>
    <property type="match status" value="1"/>
</dbReference>
<sequence length="126" mass="13432">MNDPRGICPAVRSLGFEAGTILFRKILPDIATLMPVHGSLLRITPDLEIEPGLASYWMPDGTPWVLTLPDGSTFHHGTALGAKAVAVDSDLCGDVEIGSPRAGELRPSESVEVTCPLEATLKVRDL</sequence>
<dbReference type="OrthoDB" id="9803988at2"/>
<protein>
    <submittedName>
        <fullName evidence="1">Uncharacterized protein</fullName>
    </submittedName>
</protein>
<evidence type="ECO:0000313" key="2">
    <source>
        <dbReference type="Proteomes" id="UP000048908"/>
    </source>
</evidence>
<accession>A0A0M6XVB2</accession>
<keyword evidence="2" id="KW-1185">Reference proteome</keyword>